<accession>A0A2G9UJV5</accession>
<protein>
    <submittedName>
        <fullName evidence="2">Protein-tyrosine phosphatase</fullName>
    </submittedName>
</protein>
<name>A0A2G9UJV5_TELCI</name>
<reference evidence="2 3" key="1">
    <citation type="submission" date="2015-09" db="EMBL/GenBank/DDBJ databases">
        <title>Draft genome of the parasitic nematode Teladorsagia circumcincta isolate WARC Sus (inbred).</title>
        <authorList>
            <person name="Mitreva M."/>
        </authorList>
    </citation>
    <scope>NUCLEOTIDE SEQUENCE [LARGE SCALE GENOMIC DNA]</scope>
    <source>
        <strain evidence="2 3">S</strain>
    </source>
</reference>
<dbReference type="PANTHER" id="PTHR46163">
    <property type="entry name" value="TYROSINE-PROTEIN PHOSPHATASE-RELATED"/>
    <property type="match status" value="1"/>
</dbReference>
<dbReference type="GO" id="GO:0004725">
    <property type="term" value="F:protein tyrosine phosphatase activity"/>
    <property type="evidence" value="ECO:0007669"/>
    <property type="project" value="InterPro"/>
</dbReference>
<organism evidence="2 3">
    <name type="scientific">Teladorsagia circumcincta</name>
    <name type="common">Brown stomach worm</name>
    <name type="synonym">Ostertagia circumcincta</name>
    <dbReference type="NCBI Taxonomy" id="45464"/>
    <lineage>
        <taxon>Eukaryota</taxon>
        <taxon>Metazoa</taxon>
        <taxon>Ecdysozoa</taxon>
        <taxon>Nematoda</taxon>
        <taxon>Chromadorea</taxon>
        <taxon>Rhabditida</taxon>
        <taxon>Rhabditina</taxon>
        <taxon>Rhabditomorpha</taxon>
        <taxon>Strongyloidea</taxon>
        <taxon>Trichostrongylidae</taxon>
        <taxon>Teladorsagia</taxon>
    </lineage>
</organism>
<dbReference type="Pfam" id="PF00102">
    <property type="entry name" value="Y_phosphatase"/>
    <property type="match status" value="1"/>
</dbReference>
<evidence type="ECO:0000259" key="1">
    <source>
        <dbReference type="PROSITE" id="PS50055"/>
    </source>
</evidence>
<dbReference type="InterPro" id="IPR000242">
    <property type="entry name" value="PTP_cat"/>
</dbReference>
<dbReference type="CDD" id="cd00047">
    <property type="entry name" value="PTPc"/>
    <property type="match status" value="1"/>
</dbReference>
<keyword evidence="3" id="KW-1185">Reference proteome</keyword>
<dbReference type="EMBL" id="KZ346244">
    <property type="protein sequence ID" value="PIO70529.1"/>
    <property type="molecule type" value="Genomic_DNA"/>
</dbReference>
<dbReference type="OrthoDB" id="8815311at2759"/>
<evidence type="ECO:0000313" key="3">
    <source>
        <dbReference type="Proteomes" id="UP000230423"/>
    </source>
</evidence>
<dbReference type="Proteomes" id="UP000230423">
    <property type="component" value="Unassembled WGS sequence"/>
</dbReference>
<dbReference type="AlphaFoldDB" id="A0A2G9UJV5"/>
<sequence>MGTETAEHAGRDRLRYVVILGAVEEFATVYKENKRYLIPDIMWEEVENAVKQIKVQVFVETTFKKGVQGLIEEFRSMKRVNDFTQMKEFVAQNAYGRNRYKDVGCLDNRRVIVRIGTVSYIHANYVATPNHPKRFICTQAPLPKTCYEFWNMVVQERSASILMLCNFVEMNVKKCAEYFPTDPGGSLDFDGVRVVCKKQDYVRMTYLDVYANANPVHSCIHYHWLDWPDRGVPEADLTPIALLSKLKNSA</sequence>
<dbReference type="PRINTS" id="PR00700">
    <property type="entry name" value="PRTYPHPHTASE"/>
</dbReference>
<gene>
    <name evidence="2" type="ORF">TELCIR_07618</name>
</gene>
<dbReference type="Gene3D" id="3.90.190.10">
    <property type="entry name" value="Protein tyrosine phosphatase superfamily"/>
    <property type="match status" value="1"/>
</dbReference>
<proteinExistence type="predicted"/>
<dbReference type="PROSITE" id="PS50055">
    <property type="entry name" value="TYR_PHOSPHATASE_PTP"/>
    <property type="match status" value="1"/>
</dbReference>
<dbReference type="PANTHER" id="PTHR46163:SF5">
    <property type="entry name" value="TYROSINE-PROTEIN PHOSPHATASE"/>
    <property type="match status" value="1"/>
</dbReference>
<dbReference type="SMART" id="SM00194">
    <property type="entry name" value="PTPc"/>
    <property type="match status" value="1"/>
</dbReference>
<evidence type="ECO:0000313" key="2">
    <source>
        <dbReference type="EMBL" id="PIO70529.1"/>
    </source>
</evidence>
<dbReference type="InterPro" id="IPR052782">
    <property type="entry name" value="Oocyte-zygote_transition_reg"/>
</dbReference>
<feature type="domain" description="Tyrosine-protein phosphatase" evidence="1">
    <location>
        <begin position="70"/>
        <end position="250"/>
    </location>
</feature>
<dbReference type="SUPFAM" id="SSF52799">
    <property type="entry name" value="(Phosphotyrosine protein) phosphatases II"/>
    <property type="match status" value="1"/>
</dbReference>
<dbReference type="InterPro" id="IPR029021">
    <property type="entry name" value="Prot-tyrosine_phosphatase-like"/>
</dbReference>